<feature type="compositionally biased region" description="Acidic residues" evidence="2">
    <location>
        <begin position="643"/>
        <end position="654"/>
    </location>
</feature>
<evidence type="ECO:0000313" key="4">
    <source>
        <dbReference type="Proteomes" id="UP000027222"/>
    </source>
</evidence>
<reference evidence="4" key="1">
    <citation type="journal article" date="2014" name="Proc. Natl. Acad. Sci. U.S.A.">
        <title>Extensive sampling of basidiomycete genomes demonstrates inadequacy of the white-rot/brown-rot paradigm for wood decay fungi.</title>
        <authorList>
            <person name="Riley R."/>
            <person name="Salamov A.A."/>
            <person name="Brown D.W."/>
            <person name="Nagy L.G."/>
            <person name="Floudas D."/>
            <person name="Held B.W."/>
            <person name="Levasseur A."/>
            <person name="Lombard V."/>
            <person name="Morin E."/>
            <person name="Otillar R."/>
            <person name="Lindquist E.A."/>
            <person name="Sun H."/>
            <person name="LaButti K.M."/>
            <person name="Schmutz J."/>
            <person name="Jabbour D."/>
            <person name="Luo H."/>
            <person name="Baker S.E."/>
            <person name="Pisabarro A.G."/>
            <person name="Walton J.D."/>
            <person name="Blanchette R.A."/>
            <person name="Henrissat B."/>
            <person name="Martin F."/>
            <person name="Cullen D."/>
            <person name="Hibbett D.S."/>
            <person name="Grigoriev I.V."/>
        </authorList>
    </citation>
    <scope>NUCLEOTIDE SEQUENCE [LARGE SCALE GENOMIC DNA]</scope>
    <source>
        <strain evidence="4">CBS 339.88</strain>
    </source>
</reference>
<name>A0A067T9V6_GALM3</name>
<dbReference type="EMBL" id="KL142380">
    <property type="protein sequence ID" value="KDR75788.1"/>
    <property type="molecule type" value="Genomic_DNA"/>
</dbReference>
<sequence>MDDNMKPDYEIQVLSDAKMALILEAIRPLATSSRNNAPGGEPMVVEATTDEGTYKTRKEFFEDLIINRAPKKVKNNDKPTESSTPQAIAAYRKRVLNNKLVRHRFVFQQWPRDPKGKIIKPESSQLGKMAPNMVQIWGATLLDFYTVRRIPSLESLATFSSGSKLGAWMKSQGETFAQDFVERSEAEEEPKLILPCDVGRLIRDGEAIYSDKKWVNDAAKGKGKGKEKEGWELPQPWPPASPFDPLAYPSPWPKKPFIRDFMSRIPTLQQYIPQSLLPPKLIVHDPWRLLNANIYHDKDEITQQQAVPWDQKIDVTHVYRLKNSRTNKKRKELDDLQARVEEEKRRAVRDAFLAEPHSKNEFPSGYMVANGDPQPGPCKPLIFIALPFQSNREQPQEAHVYIAPVGKIGEGNHSFVYRVELELPRNLLVDEEICHECVFEDMEKTITEKDGENGERRDPKWDIKSGKYVLKKTRKPEVVTEMRNEGTGKDEKYTLKPGEHSEELTYEGPFRVIESRVTYQDLGKGPYCQHLQKTNKAIHPLSSKVYVAAKLSIQGDGHLAKEAENYQAFPRHFFEHWSGYNIIDPLHDPTPVGPLAPQFYGYYAVDEAEEDNLREEREVERKKRVEERRRRKEDGARERAKEEEADGDAMEVDVEEKKADGRRKGPGAKGKERMVERADKMEVDKKEETEDEEAEDEENEGTSEDEEGSPTVEEKGTEDEAEEEEEQRHYLSPILLLEDCGNPVRPGHLSVDDQYVCIFMDVFCLHCFHAYFRSVWPFAPLTI</sequence>
<dbReference type="HOGENOM" id="CLU_013665_0_0_1"/>
<dbReference type="OrthoDB" id="5327923at2759"/>
<proteinExistence type="predicted"/>
<evidence type="ECO:0000256" key="1">
    <source>
        <dbReference type="SAM" id="Coils"/>
    </source>
</evidence>
<organism evidence="3 4">
    <name type="scientific">Galerina marginata (strain CBS 339.88)</name>
    <dbReference type="NCBI Taxonomy" id="685588"/>
    <lineage>
        <taxon>Eukaryota</taxon>
        <taxon>Fungi</taxon>
        <taxon>Dikarya</taxon>
        <taxon>Basidiomycota</taxon>
        <taxon>Agaricomycotina</taxon>
        <taxon>Agaricomycetes</taxon>
        <taxon>Agaricomycetidae</taxon>
        <taxon>Agaricales</taxon>
        <taxon>Agaricineae</taxon>
        <taxon>Strophariaceae</taxon>
        <taxon>Galerina</taxon>
    </lineage>
</organism>
<feature type="region of interest" description="Disordered" evidence="2">
    <location>
        <begin position="610"/>
        <end position="729"/>
    </location>
</feature>
<dbReference type="STRING" id="685588.A0A067T9V6"/>
<dbReference type="Proteomes" id="UP000027222">
    <property type="component" value="Unassembled WGS sequence"/>
</dbReference>
<keyword evidence="4" id="KW-1185">Reference proteome</keyword>
<evidence type="ECO:0000256" key="2">
    <source>
        <dbReference type="SAM" id="MobiDB-lite"/>
    </source>
</evidence>
<gene>
    <name evidence="3" type="ORF">GALMADRAFT_248488</name>
</gene>
<feature type="compositionally biased region" description="Basic and acidic residues" evidence="2">
    <location>
        <begin position="655"/>
        <end position="688"/>
    </location>
</feature>
<feature type="compositionally biased region" description="Acidic residues" evidence="2">
    <location>
        <begin position="716"/>
        <end position="725"/>
    </location>
</feature>
<accession>A0A067T9V6</accession>
<feature type="coiled-coil region" evidence="1">
    <location>
        <begin position="323"/>
        <end position="350"/>
    </location>
</feature>
<feature type="compositionally biased region" description="Acidic residues" evidence="2">
    <location>
        <begin position="689"/>
        <end position="708"/>
    </location>
</feature>
<evidence type="ECO:0000313" key="3">
    <source>
        <dbReference type="EMBL" id="KDR75788.1"/>
    </source>
</evidence>
<dbReference type="AlphaFoldDB" id="A0A067T9V6"/>
<keyword evidence="1" id="KW-0175">Coiled coil</keyword>
<feature type="compositionally biased region" description="Basic and acidic residues" evidence="2">
    <location>
        <begin position="614"/>
        <end position="642"/>
    </location>
</feature>
<protein>
    <submittedName>
        <fullName evidence="3">Uncharacterized protein</fullName>
    </submittedName>
</protein>